<proteinExistence type="predicted"/>
<feature type="non-terminal residue" evidence="2">
    <location>
        <position position="228"/>
    </location>
</feature>
<dbReference type="AlphaFoldDB" id="A0AAV5W0S4"/>
<evidence type="ECO:0000313" key="2">
    <source>
        <dbReference type="EMBL" id="GMT24073.1"/>
    </source>
</evidence>
<name>A0AAV5W0S4_9BILA</name>
<comment type="caution">
    <text evidence="2">The sequence shown here is derived from an EMBL/GenBank/DDBJ whole genome shotgun (WGS) entry which is preliminary data.</text>
</comment>
<evidence type="ECO:0000256" key="1">
    <source>
        <dbReference type="SAM" id="MobiDB-lite"/>
    </source>
</evidence>
<evidence type="ECO:0000313" key="3">
    <source>
        <dbReference type="Proteomes" id="UP001432322"/>
    </source>
</evidence>
<dbReference type="EMBL" id="BTSY01000004">
    <property type="protein sequence ID" value="GMT24073.1"/>
    <property type="molecule type" value="Genomic_DNA"/>
</dbReference>
<keyword evidence="3" id="KW-1185">Reference proteome</keyword>
<reference evidence="2" key="1">
    <citation type="submission" date="2023-10" db="EMBL/GenBank/DDBJ databases">
        <title>Genome assembly of Pristionchus species.</title>
        <authorList>
            <person name="Yoshida K."/>
            <person name="Sommer R.J."/>
        </authorList>
    </citation>
    <scope>NUCLEOTIDE SEQUENCE</scope>
    <source>
        <strain evidence="2">RS5133</strain>
    </source>
</reference>
<feature type="non-terminal residue" evidence="2">
    <location>
        <position position="1"/>
    </location>
</feature>
<feature type="region of interest" description="Disordered" evidence="1">
    <location>
        <begin position="179"/>
        <end position="228"/>
    </location>
</feature>
<organism evidence="2 3">
    <name type="scientific">Pristionchus fissidentatus</name>
    <dbReference type="NCBI Taxonomy" id="1538716"/>
    <lineage>
        <taxon>Eukaryota</taxon>
        <taxon>Metazoa</taxon>
        <taxon>Ecdysozoa</taxon>
        <taxon>Nematoda</taxon>
        <taxon>Chromadorea</taxon>
        <taxon>Rhabditida</taxon>
        <taxon>Rhabditina</taxon>
        <taxon>Diplogasteromorpha</taxon>
        <taxon>Diplogasteroidea</taxon>
        <taxon>Neodiplogasteridae</taxon>
        <taxon>Pristionchus</taxon>
    </lineage>
</organism>
<accession>A0AAV5W0S4</accession>
<protein>
    <submittedName>
        <fullName evidence="2">Uncharacterized protein</fullName>
    </submittedName>
</protein>
<sequence length="228" mass="25590">RALERALPLVTEASEALLVRVRVPDPGLNLDLVNSETTGGHLAVERALALVTEESVEMETLMDLPGLMEDSVAPDLVLMDLMEVIWSEKDGNTKRKKTRNVPDRGLDGWKNLRDHLVTNLDLPEGMEDQTVLERTKEVLEQIPDQEREDRDGVREDLQRILMEVLEEMEMEGIVEIIEEKEDSEALPGRAPADTPVRELRGQVVEPLEAGRLPTMEPQEPDLPTLAPP</sequence>
<dbReference type="Proteomes" id="UP001432322">
    <property type="component" value="Unassembled WGS sequence"/>
</dbReference>
<gene>
    <name evidence="2" type="ORF">PFISCL1PPCAC_15370</name>
</gene>